<dbReference type="OrthoDB" id="204175at2759"/>
<comment type="subcellular location">
    <subcellularLocation>
        <location evidence="1">Membrane</location>
        <topology evidence="1">Multi-pass membrane protein</topology>
    </subcellularLocation>
</comment>
<keyword evidence="2 5" id="KW-0812">Transmembrane</keyword>
<keyword evidence="4 5" id="KW-0472">Membrane</keyword>
<evidence type="ECO:0000259" key="7">
    <source>
        <dbReference type="PROSITE" id="PS50922"/>
    </source>
</evidence>
<evidence type="ECO:0000256" key="1">
    <source>
        <dbReference type="ARBA" id="ARBA00004141"/>
    </source>
</evidence>
<dbReference type="InterPro" id="IPR006634">
    <property type="entry name" value="TLC-dom"/>
</dbReference>
<keyword evidence="9" id="KW-1185">Reference proteome</keyword>
<feature type="domain" description="TLC" evidence="7">
    <location>
        <begin position="36"/>
        <end position="248"/>
    </location>
</feature>
<dbReference type="Pfam" id="PF03798">
    <property type="entry name" value="TRAM_LAG1_CLN8"/>
    <property type="match status" value="1"/>
</dbReference>
<dbReference type="GO" id="GO:0016020">
    <property type="term" value="C:membrane"/>
    <property type="evidence" value="ECO:0007669"/>
    <property type="project" value="UniProtKB-SubCell"/>
</dbReference>
<dbReference type="PANTHER" id="PTHR31766:SF8">
    <property type="entry name" value="TLC DOMAIN-CONTAINING PROTEIN"/>
    <property type="match status" value="1"/>
</dbReference>
<accession>A0A2Z7C6B6</accession>
<evidence type="ECO:0000256" key="3">
    <source>
        <dbReference type="ARBA" id="ARBA00022989"/>
    </source>
</evidence>
<organism evidence="8 9">
    <name type="scientific">Dorcoceras hygrometricum</name>
    <dbReference type="NCBI Taxonomy" id="472368"/>
    <lineage>
        <taxon>Eukaryota</taxon>
        <taxon>Viridiplantae</taxon>
        <taxon>Streptophyta</taxon>
        <taxon>Embryophyta</taxon>
        <taxon>Tracheophyta</taxon>
        <taxon>Spermatophyta</taxon>
        <taxon>Magnoliopsida</taxon>
        <taxon>eudicotyledons</taxon>
        <taxon>Gunneridae</taxon>
        <taxon>Pentapetalae</taxon>
        <taxon>asterids</taxon>
        <taxon>lamiids</taxon>
        <taxon>Lamiales</taxon>
        <taxon>Gesneriaceae</taxon>
        <taxon>Didymocarpoideae</taxon>
        <taxon>Trichosporeae</taxon>
        <taxon>Loxocarpinae</taxon>
        <taxon>Dorcoceras</taxon>
    </lineage>
</organism>
<dbReference type="EMBL" id="KV000856">
    <property type="protein sequence ID" value="KZV39970.1"/>
    <property type="molecule type" value="Genomic_DNA"/>
</dbReference>
<evidence type="ECO:0000256" key="6">
    <source>
        <dbReference type="SAM" id="Phobius"/>
    </source>
</evidence>
<reference evidence="8 9" key="1">
    <citation type="journal article" date="2015" name="Proc. Natl. Acad. Sci. U.S.A.">
        <title>The resurrection genome of Boea hygrometrica: A blueprint for survival of dehydration.</title>
        <authorList>
            <person name="Xiao L."/>
            <person name="Yang G."/>
            <person name="Zhang L."/>
            <person name="Yang X."/>
            <person name="Zhao S."/>
            <person name="Ji Z."/>
            <person name="Zhou Q."/>
            <person name="Hu M."/>
            <person name="Wang Y."/>
            <person name="Chen M."/>
            <person name="Xu Y."/>
            <person name="Jin H."/>
            <person name="Xiao X."/>
            <person name="Hu G."/>
            <person name="Bao F."/>
            <person name="Hu Y."/>
            <person name="Wan P."/>
            <person name="Li L."/>
            <person name="Deng X."/>
            <person name="Kuang T."/>
            <person name="Xiang C."/>
            <person name="Zhu J.K."/>
            <person name="Oliver M.J."/>
            <person name="He Y."/>
        </authorList>
    </citation>
    <scope>NUCLEOTIDE SEQUENCE [LARGE SCALE GENOMIC DNA]</scope>
    <source>
        <strain evidence="9">cv. XS01</strain>
    </source>
</reference>
<feature type="transmembrane region" description="Helical" evidence="6">
    <location>
        <begin position="213"/>
        <end position="235"/>
    </location>
</feature>
<feature type="transmembrane region" description="Helical" evidence="6">
    <location>
        <begin position="165"/>
        <end position="193"/>
    </location>
</feature>
<evidence type="ECO:0000256" key="5">
    <source>
        <dbReference type="PROSITE-ProRule" id="PRU00205"/>
    </source>
</evidence>
<evidence type="ECO:0000313" key="9">
    <source>
        <dbReference type="Proteomes" id="UP000250235"/>
    </source>
</evidence>
<proteinExistence type="predicted"/>
<dbReference type="AlphaFoldDB" id="A0A2Z7C6B6"/>
<sequence length="251" mass="28360">MEIPKFCDSYLPVFLSWFILVYFLGYFIIFKNWGKLYRAEASSCIMSLVHGNPAFVLSIFSILRSQNSVTQLGFASRNTAFQNSVLEYSISYFLLDLLHYMVLVPSDVLFILHHVATLYVLMTCRYVFGVGAVAILGVLVLAEATTTCQNTWSLARYCKDDSTKAAALCDFLSPIFYAYYSVVRGILGPLFAYKIGLYFTHGLGDAVLPNWAWISWMVVIASGIGVSILWVLLLWTGFYRERTKKSAEKLS</sequence>
<keyword evidence="3 6" id="KW-1133">Transmembrane helix</keyword>
<protein>
    <recommendedName>
        <fullName evidence="7">TLC domain-containing protein</fullName>
    </recommendedName>
</protein>
<name>A0A2Z7C6B6_9LAMI</name>
<feature type="transmembrane region" description="Helical" evidence="6">
    <location>
        <begin position="12"/>
        <end position="30"/>
    </location>
</feature>
<dbReference type="PANTHER" id="PTHR31766">
    <property type="entry name" value="GLABROUS1 ENHANCER-BINDING PROTEIN-LIKE 2"/>
    <property type="match status" value="1"/>
</dbReference>
<evidence type="ECO:0000313" key="8">
    <source>
        <dbReference type="EMBL" id="KZV39970.1"/>
    </source>
</evidence>
<feature type="transmembrane region" description="Helical" evidence="6">
    <location>
        <begin position="126"/>
        <end position="144"/>
    </location>
</feature>
<dbReference type="SMART" id="SM00724">
    <property type="entry name" value="TLC"/>
    <property type="match status" value="1"/>
</dbReference>
<dbReference type="Proteomes" id="UP000250235">
    <property type="component" value="Unassembled WGS sequence"/>
</dbReference>
<evidence type="ECO:0000256" key="2">
    <source>
        <dbReference type="ARBA" id="ARBA00022692"/>
    </source>
</evidence>
<gene>
    <name evidence="8" type="ORF">F511_15632</name>
</gene>
<evidence type="ECO:0000256" key="4">
    <source>
        <dbReference type="ARBA" id="ARBA00023136"/>
    </source>
</evidence>
<dbReference type="InterPro" id="IPR040327">
    <property type="entry name" value="At5g14285-like"/>
</dbReference>
<dbReference type="PROSITE" id="PS50922">
    <property type="entry name" value="TLC"/>
    <property type="match status" value="1"/>
</dbReference>